<reference evidence="1" key="2">
    <citation type="journal article" date="2015" name="Data Brief">
        <title>Shoot transcriptome of the giant reed, Arundo donax.</title>
        <authorList>
            <person name="Barrero R.A."/>
            <person name="Guerrero F.D."/>
            <person name="Moolhuijzen P."/>
            <person name="Goolsby J.A."/>
            <person name="Tidwell J."/>
            <person name="Bellgard S.E."/>
            <person name="Bellgard M.I."/>
        </authorList>
    </citation>
    <scope>NUCLEOTIDE SEQUENCE</scope>
    <source>
        <tissue evidence="1">Shoot tissue taken approximately 20 cm above the soil surface</tissue>
    </source>
</reference>
<evidence type="ECO:0000313" key="1">
    <source>
        <dbReference type="EMBL" id="JAD79367.1"/>
    </source>
</evidence>
<name>A0A0A9D6J9_ARUDO</name>
<dbReference type="AlphaFoldDB" id="A0A0A9D6J9"/>
<accession>A0A0A9D6J9</accession>
<organism evidence="1">
    <name type="scientific">Arundo donax</name>
    <name type="common">Giant reed</name>
    <name type="synonym">Donax arundinaceus</name>
    <dbReference type="NCBI Taxonomy" id="35708"/>
    <lineage>
        <taxon>Eukaryota</taxon>
        <taxon>Viridiplantae</taxon>
        <taxon>Streptophyta</taxon>
        <taxon>Embryophyta</taxon>
        <taxon>Tracheophyta</taxon>
        <taxon>Spermatophyta</taxon>
        <taxon>Magnoliopsida</taxon>
        <taxon>Liliopsida</taxon>
        <taxon>Poales</taxon>
        <taxon>Poaceae</taxon>
        <taxon>PACMAD clade</taxon>
        <taxon>Arundinoideae</taxon>
        <taxon>Arundineae</taxon>
        <taxon>Arundo</taxon>
    </lineage>
</organism>
<protein>
    <submittedName>
        <fullName evidence="1">Trehalose-6-phosphate synthase</fullName>
    </submittedName>
</protein>
<dbReference type="EMBL" id="GBRH01218528">
    <property type="protein sequence ID" value="JAD79367.1"/>
    <property type="molecule type" value="Transcribed_RNA"/>
</dbReference>
<reference evidence="1" key="1">
    <citation type="submission" date="2014-09" db="EMBL/GenBank/DDBJ databases">
        <authorList>
            <person name="Magalhaes I.L.F."/>
            <person name="Oliveira U."/>
            <person name="Santos F.R."/>
            <person name="Vidigal T.H.D.A."/>
            <person name="Brescovit A.D."/>
            <person name="Santos A.J."/>
        </authorList>
    </citation>
    <scope>NUCLEOTIDE SEQUENCE</scope>
    <source>
        <tissue evidence="1">Shoot tissue taken approximately 20 cm above the soil surface</tissue>
    </source>
</reference>
<proteinExistence type="predicted"/>
<sequence length="83" mass="9317">MSNSPKFSSRTLLSLPLRTITVVRSSSQRAFKGPFKSGCNLSSISLIWSPPLLPDDSTGSVNVELKPNMSRRFLERRYCWIAV</sequence>